<comment type="caution">
    <text evidence="2">The sequence shown here is derived from an EMBL/GenBank/DDBJ whole genome shotgun (WGS) entry which is preliminary data.</text>
</comment>
<dbReference type="NCBIfam" id="TIGR02532">
    <property type="entry name" value="IV_pilin_GFxxxE"/>
    <property type="match status" value="1"/>
</dbReference>
<dbReference type="AlphaFoldDB" id="A0A1G1ZV97"/>
<name>A0A1G1ZV97_9BACT</name>
<dbReference type="STRING" id="1798410.A3H63_03090"/>
<dbReference type="InterPro" id="IPR045584">
    <property type="entry name" value="Pilin-like"/>
</dbReference>
<gene>
    <name evidence="2" type="ORF">A3H63_03090</name>
</gene>
<reference evidence="2 3" key="1">
    <citation type="journal article" date="2016" name="Nat. Commun.">
        <title>Thousands of microbial genomes shed light on interconnected biogeochemical processes in an aquifer system.</title>
        <authorList>
            <person name="Anantharaman K."/>
            <person name="Brown C.T."/>
            <person name="Hug L.A."/>
            <person name="Sharon I."/>
            <person name="Castelle C.J."/>
            <person name="Probst A.J."/>
            <person name="Thomas B.C."/>
            <person name="Singh A."/>
            <person name="Wilkins M.J."/>
            <person name="Karaoz U."/>
            <person name="Brodie E.L."/>
            <person name="Williams K.H."/>
            <person name="Hubbard S.S."/>
            <person name="Banfield J.F."/>
        </authorList>
    </citation>
    <scope>NUCLEOTIDE SEQUENCE [LARGE SCALE GENOMIC DNA]</scope>
</reference>
<evidence type="ECO:0000313" key="3">
    <source>
        <dbReference type="Proteomes" id="UP000176284"/>
    </source>
</evidence>
<dbReference type="EMBL" id="MHJM01000020">
    <property type="protein sequence ID" value="OGY67670.1"/>
    <property type="molecule type" value="Genomic_DNA"/>
</dbReference>
<dbReference type="SUPFAM" id="SSF54523">
    <property type="entry name" value="Pili subunits"/>
    <property type="match status" value="1"/>
</dbReference>
<evidence type="ECO:0000313" key="2">
    <source>
        <dbReference type="EMBL" id="OGY67670.1"/>
    </source>
</evidence>
<accession>A0A1G1ZV97</accession>
<sequence>MNHGSAKGVVENRSARLSAGFTLIEILIALTILSAIFGLGFPVTWSFYGTYQFDSEGKVLVSVLEQARNSAMINRNQSAHGVFINDDQMTVFQGASYASRNASMDKIFPRNRLIAISGPAEIVFSALSGQVSSSTYIVSYQHRSTNIQANSYGAIIF</sequence>
<organism evidence="2 3">
    <name type="scientific">Candidatus Harrisonbacteria bacterium RIFCSPLOWO2_02_FULL_45_10c</name>
    <dbReference type="NCBI Taxonomy" id="1798410"/>
    <lineage>
        <taxon>Bacteria</taxon>
        <taxon>Candidatus Harrisoniibacteriota</taxon>
    </lineage>
</organism>
<keyword evidence="1" id="KW-0472">Membrane</keyword>
<dbReference type="Proteomes" id="UP000176284">
    <property type="component" value="Unassembled WGS sequence"/>
</dbReference>
<proteinExistence type="predicted"/>
<feature type="transmembrane region" description="Helical" evidence="1">
    <location>
        <begin position="21"/>
        <end position="48"/>
    </location>
</feature>
<evidence type="ECO:0008006" key="4">
    <source>
        <dbReference type="Google" id="ProtNLM"/>
    </source>
</evidence>
<keyword evidence="1" id="KW-0812">Transmembrane</keyword>
<dbReference type="InterPro" id="IPR012902">
    <property type="entry name" value="N_methyl_site"/>
</dbReference>
<protein>
    <recommendedName>
        <fullName evidence="4">General secretion pathway GspH domain-containing protein</fullName>
    </recommendedName>
</protein>
<keyword evidence="1" id="KW-1133">Transmembrane helix</keyword>
<evidence type="ECO:0000256" key="1">
    <source>
        <dbReference type="SAM" id="Phobius"/>
    </source>
</evidence>
<dbReference type="Pfam" id="PF07963">
    <property type="entry name" value="N_methyl"/>
    <property type="match status" value="1"/>
</dbReference>